<keyword evidence="2" id="KW-0067">ATP-binding</keyword>
<evidence type="ECO:0000256" key="5">
    <source>
        <dbReference type="SAM" id="SignalP"/>
    </source>
</evidence>
<dbReference type="GO" id="GO:0005524">
    <property type="term" value="F:ATP binding"/>
    <property type="evidence" value="ECO:0007669"/>
    <property type="project" value="UniProtKB-KW"/>
</dbReference>
<feature type="compositionally biased region" description="Low complexity" evidence="4">
    <location>
        <begin position="978"/>
        <end position="991"/>
    </location>
</feature>
<feature type="region of interest" description="Disordered" evidence="4">
    <location>
        <begin position="952"/>
        <end position="1033"/>
    </location>
</feature>
<evidence type="ECO:0000256" key="2">
    <source>
        <dbReference type="ARBA" id="ARBA00022840"/>
    </source>
</evidence>
<dbReference type="Pfam" id="PF00012">
    <property type="entry name" value="HSP70"/>
    <property type="match status" value="1"/>
</dbReference>
<feature type="compositionally biased region" description="Basic and acidic residues" evidence="4">
    <location>
        <begin position="661"/>
        <end position="670"/>
    </location>
</feature>
<feature type="compositionally biased region" description="Low complexity" evidence="4">
    <location>
        <begin position="837"/>
        <end position="862"/>
    </location>
</feature>
<keyword evidence="3" id="KW-0143">Chaperone</keyword>
<accession>A0AAQ3MBG9</accession>
<dbReference type="PANTHER" id="PTHR45639">
    <property type="entry name" value="HSC70CB, ISOFORM G-RELATED"/>
    <property type="match status" value="1"/>
</dbReference>
<organism evidence="6 7">
    <name type="scientific">Acrodontium crateriforme</name>
    <dbReference type="NCBI Taxonomy" id="150365"/>
    <lineage>
        <taxon>Eukaryota</taxon>
        <taxon>Fungi</taxon>
        <taxon>Dikarya</taxon>
        <taxon>Ascomycota</taxon>
        <taxon>Pezizomycotina</taxon>
        <taxon>Dothideomycetes</taxon>
        <taxon>Dothideomycetidae</taxon>
        <taxon>Mycosphaerellales</taxon>
        <taxon>Teratosphaeriaceae</taxon>
        <taxon>Acrodontium</taxon>
    </lineage>
</organism>
<dbReference type="InterPro" id="IPR043129">
    <property type="entry name" value="ATPase_NBD"/>
</dbReference>
<sequence length="1033" mass="112484">MVPPGRWRNSAMSPMTMLLAILFLLTATARAGSSVLGVDFGTLNIKAALVKPGIPLEIVLSKDSKRKETAAVAFKPTRDSKNNIIAEVGTFPERVYGGDALSLQGRMPSEVFPNLKPLLGLTWSEAPDQAIETYKERYPAIQVVQNKEMGTTMIKSSAFADEELPWSVEELLAMELANIKRNAETLAGKGSLVEDVVITVPAFYTAEERRAIEKAAALAELNVNGLISDGLAVGLDYAKSRTFPEVTSSGKPEHHLVFDMGAGSTTATLLRFQSRSVKDIGRFNKTVQEVAVLGVGYDRTLGGDSLNHVILDDYIQKLIAKPALKSKGIDEAEIKGNGRLMSRMWKEVEKARQVLSANTETSSGFEELLPDIDFRTKLSRTEFEALASPFADRVSGPVNEALADAKLTIDDIDSIILHGGAVRTPFVQKKLEDLAGAAKIRGNVNADESAVFGAAFKGAGLSPSFKVKEIRDSDIALYPAGISYIDGGKERKQALFTTTSPVGYNAATKQFTFKDTEDFTFDLYQSVDNINRPVLKVQTDNLTASVKALNTKFGCEQKDVTTKFSFRLNALNGLPDVVGGFVSCEVDNTLTPGSVGDSVKDWLGLGKKKDQDSADGDESVEELEAEEPASSTSKSAAKSATKSPKSSKSLKGSATPSSSKVPEKPKKRTETIQVAFSTSTQGNPQPSPEEFKRMRERLAAFDRSDRARLAREEALNVLESFTYYVRDFVDNEDYSSVSTKDQRTEISKLLATTQEWMESSEFAKATEAVLKDKLAALKKLVTPIQSRRKQDLERPSKVKALRSSLEQTQKLMEMVQDQIERASAAQSKASEYEASRSEAAAASAIESGDNDSSTTDAPSPSDDFADLEEPDASTSSSTTDAPPKYTDPADFSPYTDADLTDVKEIYESVSTWLEEKEAQQKELKSYEDPVLLVKDIEAKAARLSTVIQDLLYKKMKTPPKPKKSSTSKNKPAKKTKTKASASTTEAPGAEESAAEEKPHFSTVTGDDDMPTEEEILQMVADAKAKQEEGHDEL</sequence>
<dbReference type="GO" id="GO:0030968">
    <property type="term" value="P:endoplasmic reticulum unfolded protein response"/>
    <property type="evidence" value="ECO:0007669"/>
    <property type="project" value="TreeGrafter"/>
</dbReference>
<dbReference type="SUPFAM" id="SSF53067">
    <property type="entry name" value="Actin-like ATPase domain"/>
    <property type="match status" value="2"/>
</dbReference>
<dbReference type="AlphaFoldDB" id="A0AAQ3MBG9"/>
<feature type="compositionally biased region" description="Basic and acidic residues" evidence="4">
    <location>
        <begin position="1022"/>
        <end position="1033"/>
    </location>
</feature>
<evidence type="ECO:0000256" key="4">
    <source>
        <dbReference type="SAM" id="MobiDB-lite"/>
    </source>
</evidence>
<proteinExistence type="predicted"/>
<dbReference type="Proteomes" id="UP001303373">
    <property type="component" value="Chromosome 10"/>
</dbReference>
<keyword evidence="7" id="KW-1185">Reference proteome</keyword>
<protein>
    <submittedName>
        <fullName evidence="6">Hypoxia up-regulated protein 1</fullName>
    </submittedName>
</protein>
<keyword evidence="1" id="KW-0547">Nucleotide-binding</keyword>
<dbReference type="InterPro" id="IPR029048">
    <property type="entry name" value="HSP70_C_sf"/>
</dbReference>
<reference evidence="6 7" key="1">
    <citation type="submission" date="2023-11" db="EMBL/GenBank/DDBJ databases">
        <title>An acidophilic fungus is an integral part of prey digestion in a carnivorous sundew plant.</title>
        <authorList>
            <person name="Tsai I.J."/>
        </authorList>
    </citation>
    <scope>NUCLEOTIDE SEQUENCE [LARGE SCALE GENOMIC DNA]</scope>
    <source>
        <strain evidence="6">169a</strain>
    </source>
</reference>
<dbReference type="GO" id="GO:0140662">
    <property type="term" value="F:ATP-dependent protein folding chaperone"/>
    <property type="evidence" value="ECO:0007669"/>
    <property type="project" value="InterPro"/>
</dbReference>
<feature type="compositionally biased region" description="Acidic residues" evidence="4">
    <location>
        <begin position="1005"/>
        <end position="1015"/>
    </location>
</feature>
<keyword evidence="5" id="KW-0732">Signal</keyword>
<evidence type="ECO:0000256" key="1">
    <source>
        <dbReference type="ARBA" id="ARBA00022741"/>
    </source>
</evidence>
<evidence type="ECO:0000313" key="6">
    <source>
        <dbReference type="EMBL" id="WPH03506.1"/>
    </source>
</evidence>
<dbReference type="Gene3D" id="3.90.640.10">
    <property type="entry name" value="Actin, Chain A, domain 4"/>
    <property type="match status" value="1"/>
</dbReference>
<dbReference type="PRINTS" id="PR00301">
    <property type="entry name" value="HEATSHOCK70"/>
</dbReference>
<name>A0AAQ3MBG9_9PEZI</name>
<dbReference type="CDD" id="cd10230">
    <property type="entry name" value="ASKHA_NBD_HSP70_HYOU1"/>
    <property type="match status" value="1"/>
</dbReference>
<feature type="compositionally biased region" description="Low complexity" evidence="4">
    <location>
        <begin position="628"/>
        <end position="649"/>
    </location>
</feature>
<evidence type="ECO:0000313" key="7">
    <source>
        <dbReference type="Proteomes" id="UP001303373"/>
    </source>
</evidence>
<feature type="compositionally biased region" description="Basic residues" evidence="4">
    <location>
        <begin position="953"/>
        <end position="977"/>
    </location>
</feature>
<dbReference type="Gene3D" id="3.30.420.40">
    <property type="match status" value="2"/>
</dbReference>
<feature type="compositionally biased region" description="Acidic residues" evidence="4">
    <location>
        <begin position="613"/>
        <end position="627"/>
    </location>
</feature>
<feature type="region of interest" description="Disordered" evidence="4">
    <location>
        <begin position="606"/>
        <end position="670"/>
    </location>
</feature>
<evidence type="ECO:0000256" key="3">
    <source>
        <dbReference type="ARBA" id="ARBA00023186"/>
    </source>
</evidence>
<feature type="region of interest" description="Disordered" evidence="4">
    <location>
        <begin position="784"/>
        <end position="897"/>
    </location>
</feature>
<dbReference type="InterPro" id="IPR013126">
    <property type="entry name" value="Hsp_70_fam"/>
</dbReference>
<dbReference type="Gene3D" id="1.20.1270.10">
    <property type="match status" value="1"/>
</dbReference>
<gene>
    <name evidence="6" type="ORF">R9X50_00638600</name>
</gene>
<dbReference type="Gene3D" id="3.30.30.30">
    <property type="match status" value="1"/>
</dbReference>
<dbReference type="GO" id="GO:0034663">
    <property type="term" value="C:endoplasmic reticulum chaperone complex"/>
    <property type="evidence" value="ECO:0007669"/>
    <property type="project" value="TreeGrafter"/>
</dbReference>
<dbReference type="SUPFAM" id="SSF100934">
    <property type="entry name" value="Heat shock protein 70kD (HSP70), C-terminal subdomain"/>
    <property type="match status" value="1"/>
</dbReference>
<dbReference type="EMBL" id="CP138589">
    <property type="protein sequence ID" value="WPH03506.1"/>
    <property type="molecule type" value="Genomic_DNA"/>
</dbReference>
<feature type="chain" id="PRO_5042910740" evidence="5">
    <location>
        <begin position="32"/>
        <end position="1033"/>
    </location>
</feature>
<feature type="signal peptide" evidence="5">
    <location>
        <begin position="1"/>
        <end position="31"/>
    </location>
</feature>
<dbReference type="PANTHER" id="PTHR45639:SF3">
    <property type="entry name" value="HYPOXIA UP-REGULATED PROTEIN 1"/>
    <property type="match status" value="1"/>
</dbReference>
<feature type="compositionally biased region" description="Low complexity" evidence="4">
    <location>
        <begin position="872"/>
        <end position="883"/>
    </location>
</feature>